<dbReference type="STRING" id="3469.A0A4Y7IZ49"/>
<dbReference type="GO" id="GO:0042300">
    <property type="term" value="F:beta-amyrin synthase activity"/>
    <property type="evidence" value="ECO:0007669"/>
    <property type="project" value="TreeGrafter"/>
</dbReference>
<keyword evidence="1" id="KW-0677">Repeat</keyword>
<keyword evidence="2" id="KW-0472">Membrane</keyword>
<keyword evidence="5" id="KW-1185">Reference proteome</keyword>
<dbReference type="InterPro" id="IPR018333">
    <property type="entry name" value="Squalene_cyclase"/>
</dbReference>
<feature type="domain" description="Squalene cyclase C-terminal" evidence="3">
    <location>
        <begin position="13"/>
        <end position="158"/>
    </location>
</feature>
<dbReference type="EMBL" id="CM010717">
    <property type="protein sequence ID" value="RZC53032.1"/>
    <property type="molecule type" value="Genomic_DNA"/>
</dbReference>
<evidence type="ECO:0000313" key="5">
    <source>
        <dbReference type="Proteomes" id="UP000316621"/>
    </source>
</evidence>
<dbReference type="InterPro" id="IPR008930">
    <property type="entry name" value="Terpenoid_cyclase/PrenylTrfase"/>
</dbReference>
<feature type="transmembrane region" description="Helical" evidence="2">
    <location>
        <begin position="12"/>
        <end position="29"/>
    </location>
</feature>
<organism evidence="4 5">
    <name type="scientific">Papaver somniferum</name>
    <name type="common">Opium poppy</name>
    <dbReference type="NCBI Taxonomy" id="3469"/>
    <lineage>
        <taxon>Eukaryota</taxon>
        <taxon>Viridiplantae</taxon>
        <taxon>Streptophyta</taxon>
        <taxon>Embryophyta</taxon>
        <taxon>Tracheophyta</taxon>
        <taxon>Spermatophyta</taxon>
        <taxon>Magnoliopsida</taxon>
        <taxon>Ranunculales</taxon>
        <taxon>Papaveraceae</taxon>
        <taxon>Papaveroideae</taxon>
        <taxon>Papaver</taxon>
    </lineage>
</organism>
<dbReference type="GO" id="GO:0005811">
    <property type="term" value="C:lipid droplet"/>
    <property type="evidence" value="ECO:0007669"/>
    <property type="project" value="InterPro"/>
</dbReference>
<evidence type="ECO:0000256" key="1">
    <source>
        <dbReference type="ARBA" id="ARBA00022737"/>
    </source>
</evidence>
<evidence type="ECO:0000256" key="2">
    <source>
        <dbReference type="SAM" id="Phobius"/>
    </source>
</evidence>
<dbReference type="Pfam" id="PF13243">
    <property type="entry name" value="SQHop_cyclase_C"/>
    <property type="match status" value="1"/>
</dbReference>
<keyword evidence="2" id="KW-1133">Transmembrane helix</keyword>
<accession>A0A4Y7IZ49</accession>
<keyword evidence="2" id="KW-0812">Transmembrane</keyword>
<proteinExistence type="predicted"/>
<protein>
    <recommendedName>
        <fullName evidence="3">Squalene cyclase C-terminal domain-containing protein</fullName>
    </recommendedName>
</protein>
<reference evidence="4 5" key="1">
    <citation type="journal article" date="2018" name="Science">
        <title>The opium poppy genome and morphinan production.</title>
        <authorList>
            <person name="Guo L."/>
            <person name="Winzer T."/>
            <person name="Yang X."/>
            <person name="Li Y."/>
            <person name="Ning Z."/>
            <person name="He Z."/>
            <person name="Teodor R."/>
            <person name="Lu Y."/>
            <person name="Bowser T.A."/>
            <person name="Graham I.A."/>
            <person name="Ye K."/>
        </authorList>
    </citation>
    <scope>NUCLEOTIDE SEQUENCE [LARGE SCALE GENOMIC DNA]</scope>
    <source>
        <strain evidence="5">cv. HN1</strain>
        <tissue evidence="4">Leaves</tissue>
    </source>
</reference>
<dbReference type="SUPFAM" id="SSF48239">
    <property type="entry name" value="Terpenoid cyclases/Protein prenyltransferases"/>
    <property type="match status" value="1"/>
</dbReference>
<dbReference type="AlphaFoldDB" id="A0A4Y7IZ49"/>
<dbReference type="PANTHER" id="PTHR11764:SF48">
    <property type="entry name" value="TERPENE CYCLASE_MUTASE FAMILY MEMBER"/>
    <property type="match status" value="1"/>
</dbReference>
<dbReference type="Gramene" id="RZC53032">
    <property type="protein sequence ID" value="RZC53032"/>
    <property type="gene ID" value="C5167_011889"/>
</dbReference>
<dbReference type="Gene3D" id="1.50.10.20">
    <property type="match status" value="1"/>
</dbReference>
<evidence type="ECO:0000259" key="3">
    <source>
        <dbReference type="Pfam" id="PF13243"/>
    </source>
</evidence>
<dbReference type="InterPro" id="IPR032696">
    <property type="entry name" value="SQ_cyclase_C"/>
</dbReference>
<dbReference type="PANTHER" id="PTHR11764">
    <property type="entry name" value="TERPENE CYCLASE/MUTASE FAMILY MEMBER"/>
    <property type="match status" value="1"/>
</dbReference>
<gene>
    <name evidence="4" type="ORF">C5167_011889</name>
</gene>
<name>A0A4Y7IZ49_PAPSO</name>
<dbReference type="Proteomes" id="UP000316621">
    <property type="component" value="Chromosome 3"/>
</dbReference>
<dbReference type="GO" id="GO:0016104">
    <property type="term" value="P:triterpenoid biosynthetic process"/>
    <property type="evidence" value="ECO:0007669"/>
    <property type="project" value="InterPro"/>
</dbReference>
<evidence type="ECO:0000313" key="4">
    <source>
        <dbReference type="EMBL" id="RZC53032.1"/>
    </source>
</evidence>
<sequence>MACKFQMPVEKLYWYGCWGICYIFATWYAPKGLDAVGQTYSNRVTVRKACEFLLATQKPCGGWGESYFSCPRKVFVQLEGHETTLMHTAWALMGLIHGVQAERDPAPLHRATKLIITMQLENGDFPAEKLGGVFMKNCLVNYSSYKSAFPIMALAEYRGKVTVMSSAN</sequence>
<dbReference type="OMA" id="ENYLAMH"/>